<dbReference type="SUPFAM" id="SSF111126">
    <property type="entry name" value="Ligand-binding domain in the NO signalling and Golgi transport"/>
    <property type="match status" value="1"/>
</dbReference>
<dbReference type="Pfam" id="PF02830">
    <property type="entry name" value="V4R"/>
    <property type="match status" value="1"/>
</dbReference>
<dbReference type="InterPro" id="IPR010523">
    <property type="entry name" value="XylR_N"/>
</dbReference>
<dbReference type="Gene3D" id="3.40.50.300">
    <property type="entry name" value="P-loop containing nucleotide triphosphate hydrolases"/>
    <property type="match status" value="1"/>
</dbReference>
<evidence type="ECO:0000256" key="2">
    <source>
        <dbReference type="ARBA" id="ARBA00022840"/>
    </source>
</evidence>
<protein>
    <submittedName>
        <fullName evidence="7">Sigma-54-dependent Fis family transcriptional regulator</fullName>
    </submittedName>
</protein>
<dbReference type="PANTHER" id="PTHR32071:SF57">
    <property type="entry name" value="C4-DICARBOXYLATE TRANSPORT TRANSCRIPTIONAL REGULATORY PROTEIN DCTD"/>
    <property type="match status" value="1"/>
</dbReference>
<dbReference type="CDD" id="cd00009">
    <property type="entry name" value="AAA"/>
    <property type="match status" value="1"/>
</dbReference>
<dbReference type="Pfam" id="PF00158">
    <property type="entry name" value="Sigma54_activat"/>
    <property type="match status" value="1"/>
</dbReference>
<keyword evidence="2" id="KW-0067">ATP-binding</keyword>
<dbReference type="FunFam" id="3.40.50.300:FF:000006">
    <property type="entry name" value="DNA-binding transcriptional regulator NtrC"/>
    <property type="match status" value="1"/>
</dbReference>
<evidence type="ECO:0000313" key="8">
    <source>
        <dbReference type="Proteomes" id="UP000237222"/>
    </source>
</evidence>
<name>A0A2S4HKF6_9GAMM</name>
<evidence type="ECO:0000256" key="3">
    <source>
        <dbReference type="ARBA" id="ARBA00023015"/>
    </source>
</evidence>
<reference evidence="7" key="1">
    <citation type="submission" date="2018-01" db="EMBL/GenBank/DDBJ databases">
        <authorList>
            <person name="Yu X.-D."/>
        </authorList>
    </citation>
    <scope>NUCLEOTIDE SEQUENCE</scope>
    <source>
        <strain evidence="7">ZX-21</strain>
    </source>
</reference>
<dbReference type="InterPro" id="IPR002078">
    <property type="entry name" value="Sigma_54_int"/>
</dbReference>
<dbReference type="PRINTS" id="PR01590">
    <property type="entry name" value="HTHFIS"/>
</dbReference>
<sequence length="569" mass="63813">MLGDDNRQGLFTNSENLLSNVRFSPKDGRILLAENRMLLVHASGFGVLRRELIETIGNSEARGLLTRMGYHNGAHDAQLVHNLHKSRSSTIEEFILLGPQLHMLEGTGLVIEVFTNIDVELGLFHGEYLWEGSSEAEIHVQEYGIGNQPVCWMQIGYASGFVSSYMGRPVLFKEVQCVGQGAPCCRIIGKPVEEWGDEQDLEYLKADKLTNGLAISNSDPGSSLGLDGVVGASAGFNAACHKLRQVSETDATVLFLGESGVGKEVFARSLHNISERSSMPFIAVNCAAIPENLVEAELFGVEKGAFTGANKTREGRFERANKGTLFLDEIGILNLSAQGKLLRVLQEREIERIGGDRLIKTDVRVVAATNLDLKEEIRLGRFREDLYYRLNVFPILLPPLRKRLEDIPIFMNYFMKKYCRRHNKDIKGYTNRLITAMLSYDWPGNIRELENLIERGVILAAKDRVIDVHHIFTEDELKNMEYLTVSSEGLITSDAYLKNNNDIKDEISNTSQIINMIKNGNNVIDQNFSIEELEKTLIDKAIEQTNGNKSLAAKLLGITRSQLYYRLER</sequence>
<organism evidence="7 8">
    <name type="scientific">Zhongshania marina</name>
    <dbReference type="NCBI Taxonomy" id="2304603"/>
    <lineage>
        <taxon>Bacteria</taxon>
        <taxon>Pseudomonadati</taxon>
        <taxon>Pseudomonadota</taxon>
        <taxon>Gammaproteobacteria</taxon>
        <taxon>Cellvibrionales</taxon>
        <taxon>Spongiibacteraceae</taxon>
        <taxon>Zhongshania</taxon>
    </lineage>
</organism>
<feature type="domain" description="Sigma-54 factor interaction" evidence="6">
    <location>
        <begin position="229"/>
        <end position="458"/>
    </location>
</feature>
<keyword evidence="4" id="KW-0238">DNA-binding</keyword>
<dbReference type="PROSITE" id="PS00676">
    <property type="entry name" value="SIGMA54_INTERACT_2"/>
    <property type="match status" value="1"/>
</dbReference>
<dbReference type="GO" id="GO:0005524">
    <property type="term" value="F:ATP binding"/>
    <property type="evidence" value="ECO:0007669"/>
    <property type="project" value="UniProtKB-KW"/>
</dbReference>
<dbReference type="Gene3D" id="1.10.8.60">
    <property type="match status" value="1"/>
</dbReference>
<evidence type="ECO:0000259" key="6">
    <source>
        <dbReference type="PROSITE" id="PS50045"/>
    </source>
</evidence>
<dbReference type="SUPFAM" id="SSF46689">
    <property type="entry name" value="Homeodomain-like"/>
    <property type="match status" value="1"/>
</dbReference>
<dbReference type="Pfam" id="PF06505">
    <property type="entry name" value="XylR_N"/>
    <property type="match status" value="1"/>
</dbReference>
<evidence type="ECO:0000256" key="5">
    <source>
        <dbReference type="ARBA" id="ARBA00023163"/>
    </source>
</evidence>
<dbReference type="InterPro" id="IPR025944">
    <property type="entry name" value="Sigma_54_int_dom_CS"/>
</dbReference>
<dbReference type="AlphaFoldDB" id="A0A2S4HKF6"/>
<dbReference type="Gene3D" id="1.10.10.60">
    <property type="entry name" value="Homeodomain-like"/>
    <property type="match status" value="1"/>
</dbReference>
<dbReference type="InterPro" id="IPR002197">
    <property type="entry name" value="HTH_Fis"/>
</dbReference>
<dbReference type="InterPro" id="IPR058031">
    <property type="entry name" value="AAA_lid_NorR"/>
</dbReference>
<accession>A0A2S4HKF6</accession>
<dbReference type="Proteomes" id="UP000237222">
    <property type="component" value="Unassembled WGS sequence"/>
</dbReference>
<dbReference type="SMART" id="SM00382">
    <property type="entry name" value="AAA"/>
    <property type="match status" value="1"/>
</dbReference>
<dbReference type="PROSITE" id="PS00688">
    <property type="entry name" value="SIGMA54_INTERACT_3"/>
    <property type="match status" value="1"/>
</dbReference>
<dbReference type="Pfam" id="PF02954">
    <property type="entry name" value="HTH_8"/>
    <property type="match status" value="1"/>
</dbReference>
<dbReference type="OrthoDB" id="9804019at2"/>
<keyword evidence="1" id="KW-0547">Nucleotide-binding</keyword>
<dbReference type="InterPro" id="IPR025943">
    <property type="entry name" value="Sigma_54_int_dom_ATP-bd_2"/>
</dbReference>
<dbReference type="InterPro" id="IPR024096">
    <property type="entry name" value="NO_sig/Golgi_transp_ligand-bd"/>
</dbReference>
<dbReference type="GO" id="GO:0043565">
    <property type="term" value="F:sequence-specific DNA binding"/>
    <property type="evidence" value="ECO:0007669"/>
    <property type="project" value="InterPro"/>
</dbReference>
<dbReference type="InterPro" id="IPR027417">
    <property type="entry name" value="P-loop_NTPase"/>
</dbReference>
<dbReference type="InterPro" id="IPR003593">
    <property type="entry name" value="AAA+_ATPase"/>
</dbReference>
<dbReference type="SUPFAM" id="SSF52540">
    <property type="entry name" value="P-loop containing nucleoside triphosphate hydrolases"/>
    <property type="match status" value="1"/>
</dbReference>
<dbReference type="InterPro" id="IPR025662">
    <property type="entry name" value="Sigma_54_int_dom_ATP-bd_1"/>
</dbReference>
<keyword evidence="5" id="KW-0804">Transcription</keyword>
<dbReference type="EMBL" id="PQGG01000005">
    <property type="protein sequence ID" value="POP54485.1"/>
    <property type="molecule type" value="Genomic_DNA"/>
</dbReference>
<dbReference type="PANTHER" id="PTHR32071">
    <property type="entry name" value="TRANSCRIPTIONAL REGULATORY PROTEIN"/>
    <property type="match status" value="1"/>
</dbReference>
<dbReference type="PROSITE" id="PS50045">
    <property type="entry name" value="SIGMA54_INTERACT_4"/>
    <property type="match status" value="1"/>
</dbReference>
<dbReference type="GO" id="GO:0006355">
    <property type="term" value="P:regulation of DNA-templated transcription"/>
    <property type="evidence" value="ECO:0007669"/>
    <property type="project" value="InterPro"/>
</dbReference>
<dbReference type="PROSITE" id="PS00675">
    <property type="entry name" value="SIGMA54_INTERACT_1"/>
    <property type="match status" value="1"/>
</dbReference>
<evidence type="ECO:0000313" key="7">
    <source>
        <dbReference type="EMBL" id="POP54485.1"/>
    </source>
</evidence>
<dbReference type="SMART" id="SM00989">
    <property type="entry name" value="V4R"/>
    <property type="match status" value="1"/>
</dbReference>
<evidence type="ECO:0000256" key="4">
    <source>
        <dbReference type="ARBA" id="ARBA00023125"/>
    </source>
</evidence>
<dbReference type="Pfam" id="PF25601">
    <property type="entry name" value="AAA_lid_14"/>
    <property type="match status" value="1"/>
</dbReference>
<gene>
    <name evidence="7" type="ORF">C0068_01490</name>
</gene>
<keyword evidence="3" id="KW-0805">Transcription regulation</keyword>
<dbReference type="InterPro" id="IPR004096">
    <property type="entry name" value="V4R"/>
</dbReference>
<evidence type="ECO:0000256" key="1">
    <source>
        <dbReference type="ARBA" id="ARBA00022741"/>
    </source>
</evidence>
<dbReference type="InterPro" id="IPR009057">
    <property type="entry name" value="Homeodomain-like_sf"/>
</dbReference>
<proteinExistence type="predicted"/>
<dbReference type="Gene3D" id="3.30.1380.20">
    <property type="entry name" value="Trafficking protein particle complex subunit 3"/>
    <property type="match status" value="1"/>
</dbReference>
<comment type="caution">
    <text evidence="7">The sequence shown here is derived from an EMBL/GenBank/DDBJ whole genome shotgun (WGS) entry which is preliminary data.</text>
</comment>